<evidence type="ECO:0000313" key="2">
    <source>
        <dbReference type="Proteomes" id="UP000835052"/>
    </source>
</evidence>
<comment type="caution">
    <text evidence="1">The sequence shown here is derived from an EMBL/GenBank/DDBJ whole genome shotgun (WGS) entry which is preliminary data.</text>
</comment>
<evidence type="ECO:0000313" key="1">
    <source>
        <dbReference type="EMBL" id="CAD6198176.1"/>
    </source>
</evidence>
<gene>
    <name evidence="1" type="ORF">CAUJ_LOCUS14082</name>
</gene>
<proteinExistence type="predicted"/>
<accession>A0A8S1HND5</accession>
<reference evidence="1" key="1">
    <citation type="submission" date="2020-10" db="EMBL/GenBank/DDBJ databases">
        <authorList>
            <person name="Kikuchi T."/>
        </authorList>
    </citation>
    <scope>NUCLEOTIDE SEQUENCE</scope>
    <source>
        <strain evidence="1">NKZ352</strain>
    </source>
</reference>
<protein>
    <submittedName>
        <fullName evidence="1">Uncharacterized protein</fullName>
    </submittedName>
</protein>
<dbReference type="AlphaFoldDB" id="A0A8S1HND5"/>
<dbReference type="OrthoDB" id="5836131at2759"/>
<keyword evidence="2" id="KW-1185">Reference proteome</keyword>
<organism evidence="1 2">
    <name type="scientific">Caenorhabditis auriculariae</name>
    <dbReference type="NCBI Taxonomy" id="2777116"/>
    <lineage>
        <taxon>Eukaryota</taxon>
        <taxon>Metazoa</taxon>
        <taxon>Ecdysozoa</taxon>
        <taxon>Nematoda</taxon>
        <taxon>Chromadorea</taxon>
        <taxon>Rhabditida</taxon>
        <taxon>Rhabditina</taxon>
        <taxon>Rhabditomorpha</taxon>
        <taxon>Rhabditoidea</taxon>
        <taxon>Rhabditidae</taxon>
        <taxon>Peloderinae</taxon>
        <taxon>Caenorhabditis</taxon>
    </lineage>
</organism>
<dbReference type="Proteomes" id="UP000835052">
    <property type="component" value="Unassembled WGS sequence"/>
</dbReference>
<dbReference type="EMBL" id="CAJGYM010000117">
    <property type="protein sequence ID" value="CAD6198176.1"/>
    <property type="molecule type" value="Genomic_DNA"/>
</dbReference>
<name>A0A8S1HND5_9PELO</name>
<sequence length="343" mass="38318">MTSELRKFIAPLLTSLIELLLQPKEKNVDAKICIYRTMRLLLRNVFENIQTDSSIDSVGWVLDGKRESGAAADAVVNSVESMSEDVARHLATSITDFPPLRKTIPILLASDLLHEDLKGSKRLSSTMSKCGIPRLLCELLVSVDFDWSEVATARTQNLQRRECLGQYHLLTSVLISFARFAKTEHGWNALSELSLVEIISQLPIFTKPPKQVFIEPATVKKPGTSAHIYATTLDLALHVCKQMCTNTKWKKQSEKILCVIRSLRELLQQLIRANIQCEILTSAQELIKEISINDEAVAAEVEADESLQQLMDFDTKSTRSAQPINVNSSFAAPRQLFSTLIPA</sequence>